<protein>
    <recommendedName>
        <fullName evidence="3">D-aminoacyl-tRNA deacylase</fullName>
        <ecNumber evidence="2">3.1.1.96</ecNumber>
    </recommendedName>
    <alternativeName>
        <fullName evidence="4">Gly-tRNA(Ala) deacylase</fullName>
    </alternativeName>
</protein>
<dbReference type="SUPFAM" id="SSF69500">
    <property type="entry name" value="DTD-like"/>
    <property type="match status" value="1"/>
</dbReference>
<gene>
    <name evidence="7" type="ORF">BB561_003684</name>
</gene>
<dbReference type="InterPro" id="IPR003732">
    <property type="entry name" value="Daa-tRNA_deacyls_DTD"/>
</dbReference>
<evidence type="ECO:0000256" key="3">
    <source>
        <dbReference type="ARBA" id="ARBA00020007"/>
    </source>
</evidence>
<dbReference type="AlphaFoldDB" id="A0A2T9YK07"/>
<comment type="similarity">
    <text evidence="1">Belongs to the DTD family.</text>
</comment>
<evidence type="ECO:0000256" key="4">
    <source>
        <dbReference type="ARBA" id="ARBA00032747"/>
    </source>
</evidence>
<evidence type="ECO:0000256" key="6">
    <source>
        <dbReference type="ARBA" id="ARBA00048018"/>
    </source>
</evidence>
<dbReference type="PANTHER" id="PTHR10472:SF5">
    <property type="entry name" value="D-AMINOACYL-TRNA DEACYLASE 1"/>
    <property type="match status" value="1"/>
</dbReference>
<evidence type="ECO:0000313" key="8">
    <source>
        <dbReference type="Proteomes" id="UP000245383"/>
    </source>
</evidence>
<comment type="caution">
    <text evidence="7">The sequence shown here is derived from an EMBL/GenBank/DDBJ whole genome shotgun (WGS) entry which is preliminary data.</text>
</comment>
<dbReference type="Gene3D" id="3.50.80.10">
    <property type="entry name" value="D-tyrosyl-tRNA(Tyr) deacylase"/>
    <property type="match status" value="1"/>
</dbReference>
<organism evidence="7 8">
    <name type="scientific">Smittium simulii</name>
    <dbReference type="NCBI Taxonomy" id="133385"/>
    <lineage>
        <taxon>Eukaryota</taxon>
        <taxon>Fungi</taxon>
        <taxon>Fungi incertae sedis</taxon>
        <taxon>Zoopagomycota</taxon>
        <taxon>Kickxellomycotina</taxon>
        <taxon>Harpellomycetes</taxon>
        <taxon>Harpellales</taxon>
        <taxon>Legeriomycetaceae</taxon>
        <taxon>Smittium</taxon>
    </lineage>
</organism>
<dbReference type="InterPro" id="IPR023509">
    <property type="entry name" value="DTD-like_sf"/>
</dbReference>
<evidence type="ECO:0000256" key="2">
    <source>
        <dbReference type="ARBA" id="ARBA00013056"/>
    </source>
</evidence>
<comment type="catalytic activity">
    <reaction evidence="6">
        <text>a D-aminoacyl-tRNA + H2O = a tRNA + a D-alpha-amino acid + H(+)</text>
        <dbReference type="Rhea" id="RHEA:13953"/>
        <dbReference type="Rhea" id="RHEA-COMP:10123"/>
        <dbReference type="Rhea" id="RHEA-COMP:10124"/>
        <dbReference type="ChEBI" id="CHEBI:15377"/>
        <dbReference type="ChEBI" id="CHEBI:15378"/>
        <dbReference type="ChEBI" id="CHEBI:59871"/>
        <dbReference type="ChEBI" id="CHEBI:78442"/>
        <dbReference type="ChEBI" id="CHEBI:79333"/>
        <dbReference type="EC" id="3.1.1.96"/>
    </reaction>
</comment>
<reference evidence="7 8" key="1">
    <citation type="journal article" date="2018" name="MBio">
        <title>Comparative Genomics Reveals the Core Gene Toolbox for the Fungus-Insect Symbiosis.</title>
        <authorList>
            <person name="Wang Y."/>
            <person name="Stata M."/>
            <person name="Wang W."/>
            <person name="Stajich J.E."/>
            <person name="White M.M."/>
            <person name="Moncalvo J.M."/>
        </authorList>
    </citation>
    <scope>NUCLEOTIDE SEQUENCE [LARGE SCALE GENOMIC DNA]</scope>
    <source>
        <strain evidence="7 8">SWE-8-4</strain>
    </source>
</reference>
<keyword evidence="8" id="KW-1185">Reference proteome</keyword>
<evidence type="ECO:0000256" key="5">
    <source>
        <dbReference type="ARBA" id="ARBA00047676"/>
    </source>
</evidence>
<dbReference type="GO" id="GO:0005737">
    <property type="term" value="C:cytoplasm"/>
    <property type="evidence" value="ECO:0007669"/>
    <property type="project" value="InterPro"/>
</dbReference>
<dbReference type="OrthoDB" id="275783at2759"/>
<accession>A0A2T9YK07</accession>
<comment type="catalytic activity">
    <reaction evidence="5">
        <text>glycyl-tRNA(Ala) + H2O = tRNA(Ala) + glycine + H(+)</text>
        <dbReference type="Rhea" id="RHEA:53744"/>
        <dbReference type="Rhea" id="RHEA-COMP:9657"/>
        <dbReference type="Rhea" id="RHEA-COMP:13640"/>
        <dbReference type="ChEBI" id="CHEBI:15377"/>
        <dbReference type="ChEBI" id="CHEBI:15378"/>
        <dbReference type="ChEBI" id="CHEBI:57305"/>
        <dbReference type="ChEBI" id="CHEBI:78442"/>
        <dbReference type="ChEBI" id="CHEBI:78522"/>
        <dbReference type="EC" id="3.1.1.96"/>
    </reaction>
</comment>
<dbReference type="GO" id="GO:0051500">
    <property type="term" value="F:D-tyrosyl-tRNA(Tyr) deacylase activity"/>
    <property type="evidence" value="ECO:0007669"/>
    <property type="project" value="TreeGrafter"/>
</dbReference>
<name>A0A2T9YK07_9FUNG</name>
<evidence type="ECO:0000313" key="7">
    <source>
        <dbReference type="EMBL" id="PVU92665.1"/>
    </source>
</evidence>
<dbReference type="Proteomes" id="UP000245383">
    <property type="component" value="Unassembled WGS sequence"/>
</dbReference>
<sequence length="151" mass="17281">MRAIVQRVKYAKNIVDNVTLQEISAGICVYVAFKKEDVDADIEYIVNKVLKLKLFDQNKVMWKQSVTSSNFEIICAPQQSILAESHLVESEDNSGYTCLYDAFITTLKKKYTADKIIALDYNKQNSIDLVNEGPVTILIDSRKFKYIDHSF</sequence>
<proteinExistence type="inferred from homology"/>
<dbReference type="Pfam" id="PF02580">
    <property type="entry name" value="Tyr_Deacylase"/>
    <property type="match status" value="1"/>
</dbReference>
<dbReference type="PANTHER" id="PTHR10472">
    <property type="entry name" value="D-TYROSYL-TRNA TYR DEACYLASE"/>
    <property type="match status" value="1"/>
</dbReference>
<evidence type="ECO:0000256" key="1">
    <source>
        <dbReference type="ARBA" id="ARBA00009673"/>
    </source>
</evidence>
<dbReference type="EC" id="3.1.1.96" evidence="2"/>
<dbReference type="EMBL" id="MBFR01000153">
    <property type="protein sequence ID" value="PVU92665.1"/>
    <property type="molecule type" value="Genomic_DNA"/>
</dbReference>